<dbReference type="Proteomes" id="UP000053732">
    <property type="component" value="Unassembled WGS sequence"/>
</dbReference>
<proteinExistence type="predicted"/>
<sequence length="384" mass="43807">MSALTETLPRTPKEWRSKMASSKMTKKTIHEADLASASKFGLDQFLLLRVLWKPYEDPAEIHKMLEIKNEKDRALELLHGYASWSTYCKSFERRGGLPEGTFAIARHYQLEVVKTRENADPRAFHTPIANRTRNRQARGTKVDFYSQTPTKVRGTLSSLSIDSNSNDETIDYEDDDDDDPETPLKPTSPMPQELASILYPPTKDEQIVNTALVVFLNALTIHFSLSLDWTLHRKSFTAAFKEAEFQARTDGYLGDSHGEPSVLIEVKPVTRSRKLQLIQIQESAQMVAWIKSDTQAAQKRRQMRLHISQDRHEVYVTVAKYNEGYLNYLNNTPSPRDDSDRSFLTMHQFGPWNTLDKSHIRDLGPILLAISLQADTDSKAGYFG</sequence>
<organism evidence="2 3">
    <name type="scientific">Penicillium camemberti (strain FM 013)</name>
    <dbReference type="NCBI Taxonomy" id="1429867"/>
    <lineage>
        <taxon>Eukaryota</taxon>
        <taxon>Fungi</taxon>
        <taxon>Dikarya</taxon>
        <taxon>Ascomycota</taxon>
        <taxon>Pezizomycotina</taxon>
        <taxon>Eurotiomycetes</taxon>
        <taxon>Eurotiomycetidae</taxon>
        <taxon>Eurotiales</taxon>
        <taxon>Aspergillaceae</taxon>
        <taxon>Penicillium</taxon>
    </lineage>
</organism>
<name>A0A0G4NXF7_PENC3</name>
<reference evidence="2 3" key="1">
    <citation type="journal article" date="2014" name="Nat. Commun.">
        <title>Multiple recent horizontal transfers of a large genomic region in cheese making fungi.</title>
        <authorList>
            <person name="Cheeseman K."/>
            <person name="Ropars J."/>
            <person name="Renault P."/>
            <person name="Dupont J."/>
            <person name="Gouzy J."/>
            <person name="Branca A."/>
            <person name="Abraham A.L."/>
            <person name="Ceppi M."/>
            <person name="Conseiller E."/>
            <person name="Debuchy R."/>
            <person name="Malagnac F."/>
            <person name="Goarin A."/>
            <person name="Silar P."/>
            <person name="Lacoste S."/>
            <person name="Sallet E."/>
            <person name="Bensimon A."/>
            <person name="Giraud T."/>
            <person name="Brygoo Y."/>
        </authorList>
    </citation>
    <scope>NUCLEOTIDE SEQUENCE [LARGE SCALE GENOMIC DNA]</scope>
    <source>
        <strain evidence="3">FM 013</strain>
    </source>
</reference>
<dbReference type="AlphaFoldDB" id="A0A0G4NXF7"/>
<gene>
    <name evidence="2" type="ORF">PCAMFM013_S002g000595</name>
</gene>
<evidence type="ECO:0000313" key="2">
    <source>
        <dbReference type="EMBL" id="CRL18725.1"/>
    </source>
</evidence>
<feature type="compositionally biased region" description="Acidic residues" evidence="1">
    <location>
        <begin position="168"/>
        <end position="181"/>
    </location>
</feature>
<protein>
    <submittedName>
        <fullName evidence="2">Str. FM013</fullName>
    </submittedName>
</protein>
<evidence type="ECO:0000256" key="1">
    <source>
        <dbReference type="SAM" id="MobiDB-lite"/>
    </source>
</evidence>
<feature type="region of interest" description="Disordered" evidence="1">
    <location>
        <begin position="123"/>
        <end position="193"/>
    </location>
</feature>
<evidence type="ECO:0000313" key="3">
    <source>
        <dbReference type="Proteomes" id="UP000053732"/>
    </source>
</evidence>
<feature type="compositionally biased region" description="Low complexity" evidence="1">
    <location>
        <begin position="156"/>
        <end position="167"/>
    </location>
</feature>
<keyword evidence="3" id="KW-1185">Reference proteome</keyword>
<dbReference type="EMBL" id="HG793135">
    <property type="protein sequence ID" value="CRL18725.1"/>
    <property type="molecule type" value="Genomic_DNA"/>
</dbReference>
<dbReference type="STRING" id="1429867.A0A0G4NXF7"/>
<accession>A0A0G4NXF7</accession>